<evidence type="ECO:0008006" key="3">
    <source>
        <dbReference type="Google" id="ProtNLM"/>
    </source>
</evidence>
<dbReference type="Gene3D" id="3.90.79.10">
    <property type="entry name" value="Nucleoside Triphosphate Pyrophosphohydrolase"/>
    <property type="match status" value="1"/>
</dbReference>
<dbReference type="AlphaFoldDB" id="A0A9D1GM72"/>
<accession>A0A9D1GM72</accession>
<reference evidence="1" key="2">
    <citation type="journal article" date="2021" name="PeerJ">
        <title>Extensive microbial diversity within the chicken gut microbiome revealed by metagenomics and culture.</title>
        <authorList>
            <person name="Gilroy R."/>
            <person name="Ravi A."/>
            <person name="Getino M."/>
            <person name="Pursley I."/>
            <person name="Horton D.L."/>
            <person name="Alikhan N.F."/>
            <person name="Baker D."/>
            <person name="Gharbi K."/>
            <person name="Hall N."/>
            <person name="Watson M."/>
            <person name="Adriaenssens E.M."/>
            <person name="Foster-Nyarko E."/>
            <person name="Jarju S."/>
            <person name="Secka A."/>
            <person name="Antonio M."/>
            <person name="Oren A."/>
            <person name="Chaudhuri R.R."/>
            <person name="La Ragione R."/>
            <person name="Hildebrand F."/>
            <person name="Pallen M.J."/>
        </authorList>
    </citation>
    <scope>NUCLEOTIDE SEQUENCE</scope>
    <source>
        <strain evidence="1">CHK123-3438</strain>
    </source>
</reference>
<evidence type="ECO:0000313" key="1">
    <source>
        <dbReference type="EMBL" id="HIT43057.1"/>
    </source>
</evidence>
<reference evidence="1" key="1">
    <citation type="submission" date="2020-10" db="EMBL/GenBank/DDBJ databases">
        <authorList>
            <person name="Gilroy R."/>
        </authorList>
    </citation>
    <scope>NUCLEOTIDE SEQUENCE</scope>
    <source>
        <strain evidence="1">CHK123-3438</strain>
    </source>
</reference>
<sequence length="69" mass="8335">MFLYTSDQFSGEIRVCDEGDLQWVEKEKVMDLSLWEGDRIFLKKLMENEGYFSLKLRYEGERLAEAREY</sequence>
<dbReference type="GO" id="GO:0006281">
    <property type="term" value="P:DNA repair"/>
    <property type="evidence" value="ECO:0007669"/>
    <property type="project" value="InterPro"/>
</dbReference>
<dbReference type="GO" id="GO:0008413">
    <property type="term" value="F:8-oxo-7,8-dihydroguanosine triphosphate pyrophosphatase activity"/>
    <property type="evidence" value="ECO:0007669"/>
    <property type="project" value="InterPro"/>
</dbReference>
<protein>
    <recommendedName>
        <fullName evidence="3">8-oxo-dGTP diphosphatase</fullName>
    </recommendedName>
</protein>
<comment type="caution">
    <text evidence="1">The sequence shown here is derived from an EMBL/GenBank/DDBJ whole genome shotgun (WGS) entry which is preliminary data.</text>
</comment>
<gene>
    <name evidence="1" type="ORF">IAB60_13350</name>
</gene>
<dbReference type="InterPro" id="IPR003562">
    <property type="entry name" value="Mutator_MutX_prot"/>
</dbReference>
<dbReference type="Proteomes" id="UP000886860">
    <property type="component" value="Unassembled WGS sequence"/>
</dbReference>
<evidence type="ECO:0000313" key="2">
    <source>
        <dbReference type="Proteomes" id="UP000886860"/>
    </source>
</evidence>
<organism evidence="1 2">
    <name type="scientific">Candidatus Caccovicinus merdipullorum</name>
    <dbReference type="NCBI Taxonomy" id="2840724"/>
    <lineage>
        <taxon>Bacteria</taxon>
        <taxon>Bacillati</taxon>
        <taxon>Bacillota</taxon>
        <taxon>Clostridia</taxon>
        <taxon>Eubacteriales</taxon>
        <taxon>Candidatus Caccovicinus</taxon>
    </lineage>
</organism>
<dbReference type="EMBL" id="DVKS01000223">
    <property type="protein sequence ID" value="HIT43057.1"/>
    <property type="molecule type" value="Genomic_DNA"/>
</dbReference>
<proteinExistence type="predicted"/>
<dbReference type="PRINTS" id="PR01402">
    <property type="entry name" value="MUTATORMUTX"/>
</dbReference>
<name>A0A9D1GM72_9FIRM</name>